<keyword evidence="2" id="KW-1185">Reference proteome</keyword>
<dbReference type="EMBL" id="MCFE01000735">
    <property type="protein sequence ID" value="ORX80564.1"/>
    <property type="molecule type" value="Genomic_DNA"/>
</dbReference>
<protein>
    <submittedName>
        <fullName evidence="1">Uncharacterized protein</fullName>
    </submittedName>
</protein>
<evidence type="ECO:0000313" key="1">
    <source>
        <dbReference type="EMBL" id="ORX80564.1"/>
    </source>
</evidence>
<accession>A0A1Y1X5H2</accession>
<dbReference type="AlphaFoldDB" id="A0A1Y1X5H2"/>
<name>A0A1Y1X5H2_9FUNG</name>
<sequence>MFATQAIRSTVTRFASEAPKFVVIGAGIAGLSWYGSKIVSGQEVFYLNFKKQTA</sequence>
<evidence type="ECO:0000313" key="2">
    <source>
        <dbReference type="Proteomes" id="UP000193498"/>
    </source>
</evidence>
<dbReference type="InParanoid" id="A0A1Y1X5H2"/>
<proteinExistence type="predicted"/>
<gene>
    <name evidence="1" type="ORF">K493DRAFT_320860</name>
</gene>
<dbReference type="Proteomes" id="UP000193498">
    <property type="component" value="Unassembled WGS sequence"/>
</dbReference>
<organism evidence="1 2">
    <name type="scientific">Basidiobolus meristosporus CBS 931.73</name>
    <dbReference type="NCBI Taxonomy" id="1314790"/>
    <lineage>
        <taxon>Eukaryota</taxon>
        <taxon>Fungi</taxon>
        <taxon>Fungi incertae sedis</taxon>
        <taxon>Zoopagomycota</taxon>
        <taxon>Entomophthoromycotina</taxon>
        <taxon>Basidiobolomycetes</taxon>
        <taxon>Basidiobolales</taxon>
        <taxon>Basidiobolaceae</taxon>
        <taxon>Basidiobolus</taxon>
    </lineage>
</organism>
<comment type="caution">
    <text evidence="1">The sequence shown here is derived from an EMBL/GenBank/DDBJ whole genome shotgun (WGS) entry which is preliminary data.</text>
</comment>
<reference evidence="1 2" key="1">
    <citation type="submission" date="2016-07" db="EMBL/GenBank/DDBJ databases">
        <title>Pervasive Adenine N6-methylation of Active Genes in Fungi.</title>
        <authorList>
            <consortium name="DOE Joint Genome Institute"/>
            <person name="Mondo S.J."/>
            <person name="Dannebaum R.O."/>
            <person name="Kuo R.C."/>
            <person name="Labutti K."/>
            <person name="Haridas S."/>
            <person name="Kuo A."/>
            <person name="Salamov A."/>
            <person name="Ahrendt S.R."/>
            <person name="Lipzen A."/>
            <person name="Sullivan W."/>
            <person name="Andreopoulos W.B."/>
            <person name="Clum A."/>
            <person name="Lindquist E."/>
            <person name="Daum C."/>
            <person name="Ramamoorthy G.K."/>
            <person name="Gryganskyi A."/>
            <person name="Culley D."/>
            <person name="Magnuson J.K."/>
            <person name="James T.Y."/>
            <person name="O'Malley M.A."/>
            <person name="Stajich J.E."/>
            <person name="Spatafora J.W."/>
            <person name="Visel A."/>
            <person name="Grigoriev I.V."/>
        </authorList>
    </citation>
    <scope>NUCLEOTIDE SEQUENCE [LARGE SCALE GENOMIC DNA]</scope>
    <source>
        <strain evidence="1 2">CBS 931.73</strain>
    </source>
</reference>